<evidence type="ECO:0000256" key="1">
    <source>
        <dbReference type="SAM" id="SignalP"/>
    </source>
</evidence>
<evidence type="ECO:0000313" key="3">
    <source>
        <dbReference type="Proteomes" id="UP001516061"/>
    </source>
</evidence>
<comment type="caution">
    <text evidence="2">The sequence shown here is derived from an EMBL/GenBank/DDBJ whole genome shotgun (WGS) entry which is preliminary data.</text>
</comment>
<keyword evidence="3" id="KW-1185">Reference proteome</keyword>
<keyword evidence="1" id="KW-0732">Signal</keyword>
<organism evidence="2 3">
    <name type="scientific">Sphaerotilus uruguayifluvii</name>
    <dbReference type="NCBI Taxonomy" id="2735897"/>
    <lineage>
        <taxon>Bacteria</taxon>
        <taxon>Pseudomonadati</taxon>
        <taxon>Pseudomonadota</taxon>
        <taxon>Betaproteobacteria</taxon>
        <taxon>Burkholderiales</taxon>
        <taxon>Sphaerotilaceae</taxon>
        <taxon>Sphaerotilus</taxon>
    </lineage>
</organism>
<evidence type="ECO:0000313" key="2">
    <source>
        <dbReference type="EMBL" id="NRT55133.1"/>
    </source>
</evidence>
<feature type="chain" id="PRO_5046876229" evidence="1">
    <location>
        <begin position="29"/>
        <end position="247"/>
    </location>
</feature>
<proteinExistence type="predicted"/>
<feature type="signal peptide" evidence="1">
    <location>
        <begin position="1"/>
        <end position="28"/>
    </location>
</feature>
<name>A0ABX2G114_9BURK</name>
<sequence>MRRRIARLLLPAAVAAAALVLPGAAALAAEDAPSNTPPGTPDYSAAERLLLMDDQLSALLPRLPLTLGYRFERRGRLDAAFAEPVGIAVAREADGSCCHARGDFLAGEHRVDLPEVDHARGNPVVLYFLEHDIRDLNRRTRGSVAYFRKRIRMALYEAARIDEVAFVYQGRRTQGRRITIEPYLNDPQPARLREFLRRRYVFVLSAEVPGGIAAMQAGTPAADAGAGTEPLLLDELRLDGVELGPPA</sequence>
<dbReference type="RefSeq" id="WP_173804126.1">
    <property type="nucleotide sequence ID" value="NZ_JABSNM010000003.1"/>
</dbReference>
<reference evidence="2 3" key="1">
    <citation type="submission" date="2020-05" db="EMBL/GenBank/DDBJ databases">
        <title>Genomic Encyclopedia of Type Strains, Phase IV (KMG-V): Genome sequencing to study the core and pangenomes of soil and plant-associated prokaryotes.</title>
        <authorList>
            <person name="Whitman W."/>
        </authorList>
    </citation>
    <scope>NUCLEOTIDE SEQUENCE [LARGE SCALE GENOMIC DNA]</scope>
    <source>
        <strain evidence="2 3">C29</strain>
    </source>
</reference>
<protein>
    <submittedName>
        <fullName evidence="2">Uncharacterized protein</fullName>
    </submittedName>
</protein>
<dbReference type="Proteomes" id="UP001516061">
    <property type="component" value="Unassembled WGS sequence"/>
</dbReference>
<accession>A0ABX2G114</accession>
<gene>
    <name evidence="2" type="ORF">HNQ01_000843</name>
</gene>
<dbReference type="EMBL" id="JABSNM010000003">
    <property type="protein sequence ID" value="NRT55133.1"/>
    <property type="molecule type" value="Genomic_DNA"/>
</dbReference>